<dbReference type="AlphaFoldDB" id="E9GGS1"/>
<dbReference type="OrthoDB" id="6395331at2759"/>
<protein>
    <submittedName>
        <fullName evidence="3">Uncharacterized protein</fullName>
    </submittedName>
</protein>
<evidence type="ECO:0000313" key="4">
    <source>
        <dbReference type="Proteomes" id="UP000000305"/>
    </source>
</evidence>
<evidence type="ECO:0000313" key="2">
    <source>
        <dbReference type="EMBL" id="EFX70954.1"/>
    </source>
</evidence>
<keyword evidence="4" id="KW-1185">Reference proteome</keyword>
<feature type="region of interest" description="Disordered" evidence="1">
    <location>
        <begin position="1"/>
        <end position="27"/>
    </location>
</feature>
<evidence type="ECO:0000256" key="1">
    <source>
        <dbReference type="SAM" id="MobiDB-lite"/>
    </source>
</evidence>
<gene>
    <name evidence="3" type="ORF">DAPPUDRAFT_317716</name>
    <name evidence="2" type="ORF">DAPPUDRAFT_327689</name>
</gene>
<name>E9GGS1_DAPPU</name>
<evidence type="ECO:0000313" key="3">
    <source>
        <dbReference type="EMBL" id="EFX81072.1"/>
    </source>
</evidence>
<dbReference type="KEGG" id="dpx:DAPPUDRAFT_317716"/>
<dbReference type="HOGENOM" id="CLU_2963105_0_0_1"/>
<accession>E9GGS1</accession>
<dbReference type="EMBL" id="GL732544">
    <property type="protein sequence ID" value="EFX81072.1"/>
    <property type="molecule type" value="Genomic_DNA"/>
</dbReference>
<sequence length="59" mass="6436">MFDSLKETLQALNINQENTSGKEVNEGSVIEPSADMLPATDKTGSQINDILSRGIEEKQ</sequence>
<feature type="compositionally biased region" description="Polar residues" evidence="1">
    <location>
        <begin position="10"/>
        <end position="22"/>
    </location>
</feature>
<dbReference type="EMBL" id="GL732615">
    <property type="protein sequence ID" value="EFX70954.1"/>
    <property type="molecule type" value="Genomic_DNA"/>
</dbReference>
<proteinExistence type="predicted"/>
<reference evidence="3 4" key="1">
    <citation type="journal article" date="2011" name="Science">
        <title>The ecoresponsive genome of Daphnia pulex.</title>
        <authorList>
            <person name="Colbourne J.K."/>
            <person name="Pfrender M.E."/>
            <person name="Gilbert D."/>
            <person name="Thomas W.K."/>
            <person name="Tucker A."/>
            <person name="Oakley T.H."/>
            <person name="Tokishita S."/>
            <person name="Aerts A."/>
            <person name="Arnold G.J."/>
            <person name="Basu M.K."/>
            <person name="Bauer D.J."/>
            <person name="Caceres C.E."/>
            <person name="Carmel L."/>
            <person name="Casola C."/>
            <person name="Choi J.H."/>
            <person name="Detter J.C."/>
            <person name="Dong Q."/>
            <person name="Dusheyko S."/>
            <person name="Eads B.D."/>
            <person name="Frohlich T."/>
            <person name="Geiler-Samerotte K.A."/>
            <person name="Gerlach D."/>
            <person name="Hatcher P."/>
            <person name="Jogdeo S."/>
            <person name="Krijgsveld J."/>
            <person name="Kriventseva E.V."/>
            <person name="Kultz D."/>
            <person name="Laforsch C."/>
            <person name="Lindquist E."/>
            <person name="Lopez J."/>
            <person name="Manak J.R."/>
            <person name="Muller J."/>
            <person name="Pangilinan J."/>
            <person name="Patwardhan R.P."/>
            <person name="Pitluck S."/>
            <person name="Pritham E.J."/>
            <person name="Rechtsteiner A."/>
            <person name="Rho M."/>
            <person name="Rogozin I.B."/>
            <person name="Sakarya O."/>
            <person name="Salamov A."/>
            <person name="Schaack S."/>
            <person name="Shapiro H."/>
            <person name="Shiga Y."/>
            <person name="Skalitzky C."/>
            <person name="Smith Z."/>
            <person name="Souvorov A."/>
            <person name="Sung W."/>
            <person name="Tang Z."/>
            <person name="Tsuchiya D."/>
            <person name="Tu H."/>
            <person name="Vos H."/>
            <person name="Wang M."/>
            <person name="Wolf Y.I."/>
            <person name="Yamagata H."/>
            <person name="Yamada T."/>
            <person name="Ye Y."/>
            <person name="Shaw J.R."/>
            <person name="Andrews J."/>
            <person name="Crease T.J."/>
            <person name="Tang H."/>
            <person name="Lucas S.M."/>
            <person name="Robertson H.M."/>
            <person name="Bork P."/>
            <person name="Koonin E.V."/>
            <person name="Zdobnov E.M."/>
            <person name="Grigoriev I.V."/>
            <person name="Lynch M."/>
            <person name="Boore J.L."/>
        </authorList>
    </citation>
    <scope>NUCLEOTIDE SEQUENCE [LARGE SCALE GENOMIC DNA]</scope>
</reference>
<organism evidence="3 4">
    <name type="scientific">Daphnia pulex</name>
    <name type="common">Water flea</name>
    <dbReference type="NCBI Taxonomy" id="6669"/>
    <lineage>
        <taxon>Eukaryota</taxon>
        <taxon>Metazoa</taxon>
        <taxon>Ecdysozoa</taxon>
        <taxon>Arthropoda</taxon>
        <taxon>Crustacea</taxon>
        <taxon>Branchiopoda</taxon>
        <taxon>Diplostraca</taxon>
        <taxon>Cladocera</taxon>
        <taxon>Anomopoda</taxon>
        <taxon>Daphniidae</taxon>
        <taxon>Daphnia</taxon>
    </lineage>
</organism>
<dbReference type="KEGG" id="dpx:DAPPUDRAFT_327689"/>
<dbReference type="Proteomes" id="UP000000305">
    <property type="component" value="Unassembled WGS sequence"/>
</dbReference>